<dbReference type="AlphaFoldDB" id="A0A7W7RZG7"/>
<keyword evidence="2" id="KW-1185">Reference proteome</keyword>
<name>A0A7W7RZG7_9ACTN</name>
<proteinExistence type="predicted"/>
<dbReference type="RefSeq" id="WP_184757235.1">
    <property type="nucleotide sequence ID" value="NZ_BAABEK010000004.1"/>
</dbReference>
<dbReference type="Proteomes" id="UP000534286">
    <property type="component" value="Unassembled WGS sequence"/>
</dbReference>
<evidence type="ECO:0000313" key="1">
    <source>
        <dbReference type="EMBL" id="MBB4941076.1"/>
    </source>
</evidence>
<dbReference type="EMBL" id="JACHJU010000002">
    <property type="protein sequence ID" value="MBB4941076.1"/>
    <property type="molecule type" value="Genomic_DNA"/>
</dbReference>
<accession>A0A7W7RZG7</accession>
<evidence type="ECO:0000313" key="2">
    <source>
        <dbReference type="Proteomes" id="UP000534286"/>
    </source>
</evidence>
<protein>
    <submittedName>
        <fullName evidence="1">Uncharacterized protein</fullName>
    </submittedName>
</protein>
<comment type="caution">
    <text evidence="1">The sequence shown here is derived from an EMBL/GenBank/DDBJ whole genome shotgun (WGS) entry which is preliminary data.</text>
</comment>
<organism evidence="1 2">
    <name type="scientific">Streptosporangium album</name>
    <dbReference type="NCBI Taxonomy" id="47479"/>
    <lineage>
        <taxon>Bacteria</taxon>
        <taxon>Bacillati</taxon>
        <taxon>Actinomycetota</taxon>
        <taxon>Actinomycetes</taxon>
        <taxon>Streptosporangiales</taxon>
        <taxon>Streptosporangiaceae</taxon>
        <taxon>Streptosporangium</taxon>
    </lineage>
</organism>
<reference evidence="1 2" key="1">
    <citation type="submission" date="2020-08" db="EMBL/GenBank/DDBJ databases">
        <title>Sequencing the genomes of 1000 actinobacteria strains.</title>
        <authorList>
            <person name="Klenk H.-P."/>
        </authorList>
    </citation>
    <scope>NUCLEOTIDE SEQUENCE [LARGE SCALE GENOMIC DNA]</scope>
    <source>
        <strain evidence="1 2">DSM 43023</strain>
    </source>
</reference>
<sequence length="124" mass="12444">MRALTSMVALAAAGIVIVTGVAARADTVNLGATILPGAEVSLAKGLVPTAPYKGKVLVKLENNTVPTEVKIGTCKGKAIGAVTIVANDHAPYVAADPDTAPACIRFKVKNLGTTPATIAGAGYF</sequence>
<gene>
    <name evidence="1" type="ORF">FHR32_005453</name>
</gene>